<proteinExistence type="predicted"/>
<dbReference type="EMBL" id="JBBJBU010000003">
    <property type="protein sequence ID" value="KAK7206055.1"/>
    <property type="molecule type" value="Genomic_DNA"/>
</dbReference>
<sequence>MPPKTYNAAARKKKSIGTPKQARLTDSFRHTKRSPSVSFSEKDGDATTDKAKSNVKQAPVEDNEVIEHIDLLPKRKSLDEVETVVDVEKSAAEEEEISEKEEEKVERLDYDDPSYGNILEHMIEAEISEPIHQSDLSTVEKVLKRFDLDSRFGPSYGMSRLERWIRAEKLGFEPPKEVHTILTSREGRDVEILREGYLYGQI</sequence>
<evidence type="ECO:0000256" key="1">
    <source>
        <dbReference type="SAM" id="MobiDB-lite"/>
    </source>
</evidence>
<dbReference type="InterPro" id="IPR007218">
    <property type="entry name" value="DNA_pol_delta_4"/>
</dbReference>
<evidence type="ECO:0000313" key="3">
    <source>
        <dbReference type="Proteomes" id="UP001498771"/>
    </source>
</evidence>
<evidence type="ECO:0000313" key="2">
    <source>
        <dbReference type="EMBL" id="KAK7206055.1"/>
    </source>
</evidence>
<gene>
    <name evidence="2" type="ORF">BZA70DRAFT_275591</name>
</gene>
<name>A0ABR1F899_9ASCO</name>
<feature type="region of interest" description="Disordered" evidence="1">
    <location>
        <begin position="1"/>
        <end position="60"/>
    </location>
</feature>
<keyword evidence="3" id="KW-1185">Reference proteome</keyword>
<dbReference type="Pfam" id="PF04081">
    <property type="entry name" value="DNA_pol_delta_4"/>
    <property type="match status" value="1"/>
</dbReference>
<organism evidence="2 3">
    <name type="scientific">Myxozyma melibiosi</name>
    <dbReference type="NCBI Taxonomy" id="54550"/>
    <lineage>
        <taxon>Eukaryota</taxon>
        <taxon>Fungi</taxon>
        <taxon>Dikarya</taxon>
        <taxon>Ascomycota</taxon>
        <taxon>Saccharomycotina</taxon>
        <taxon>Lipomycetes</taxon>
        <taxon>Lipomycetales</taxon>
        <taxon>Lipomycetaceae</taxon>
        <taxon>Myxozyma</taxon>
    </lineage>
</organism>
<dbReference type="RefSeq" id="XP_064769088.1">
    <property type="nucleotide sequence ID" value="XM_064912173.1"/>
</dbReference>
<dbReference type="PANTHER" id="PTHR14303">
    <property type="entry name" value="DNA POLYMERASE DELTA SUBUNIT 4"/>
    <property type="match status" value="1"/>
</dbReference>
<dbReference type="Proteomes" id="UP001498771">
    <property type="component" value="Unassembled WGS sequence"/>
</dbReference>
<dbReference type="GeneID" id="90037685"/>
<protein>
    <submittedName>
        <fullName evidence="2">DNA polymerase delta, subunit 4-domain-containing protein</fullName>
    </submittedName>
</protein>
<accession>A0ABR1F899</accession>
<feature type="compositionally biased region" description="Basic and acidic residues" evidence="1">
    <location>
        <begin position="40"/>
        <end position="52"/>
    </location>
</feature>
<dbReference type="PANTHER" id="PTHR14303:SF0">
    <property type="entry name" value="DNA POLYMERASE DELTA SUBUNIT 4"/>
    <property type="match status" value="1"/>
</dbReference>
<comment type="caution">
    <text evidence="2">The sequence shown here is derived from an EMBL/GenBank/DDBJ whole genome shotgun (WGS) entry which is preliminary data.</text>
</comment>
<reference evidence="2 3" key="1">
    <citation type="submission" date="2024-03" db="EMBL/GenBank/DDBJ databases">
        <title>Genome-scale model development and genomic sequencing of the oleaginous clade Lipomyces.</title>
        <authorList>
            <consortium name="Lawrence Berkeley National Laboratory"/>
            <person name="Czajka J.J."/>
            <person name="Han Y."/>
            <person name="Kim J."/>
            <person name="Mondo S.J."/>
            <person name="Hofstad B.A."/>
            <person name="Robles A."/>
            <person name="Haridas S."/>
            <person name="Riley R."/>
            <person name="LaButti K."/>
            <person name="Pangilinan J."/>
            <person name="Andreopoulos W."/>
            <person name="Lipzen A."/>
            <person name="Yan J."/>
            <person name="Wang M."/>
            <person name="Ng V."/>
            <person name="Grigoriev I.V."/>
            <person name="Spatafora J.W."/>
            <person name="Magnuson J.K."/>
            <person name="Baker S.E."/>
            <person name="Pomraning K.R."/>
        </authorList>
    </citation>
    <scope>NUCLEOTIDE SEQUENCE [LARGE SCALE GENOMIC DNA]</scope>
    <source>
        <strain evidence="2 3">Phaff 52-87</strain>
    </source>
</reference>